<reference evidence="5 6" key="1">
    <citation type="submission" date="2009-08" db="EMBL/GenBank/DDBJ databases">
        <title>The Genome Sequence of Spizellomyces punctatus strain DAOM BR117.</title>
        <authorList>
            <consortium name="The Broad Institute Genome Sequencing Platform"/>
            <person name="Russ C."/>
            <person name="Cuomo C."/>
            <person name="Shea T."/>
            <person name="Young S.K."/>
            <person name="Zeng Q."/>
            <person name="Koehrsen M."/>
            <person name="Haas B."/>
            <person name="Borodovsky M."/>
            <person name="Guigo R."/>
            <person name="Alvarado L."/>
            <person name="Berlin A."/>
            <person name="Bochicchio J."/>
            <person name="Borenstein D."/>
            <person name="Chapman S."/>
            <person name="Chen Z."/>
            <person name="Engels R."/>
            <person name="Freedman E."/>
            <person name="Gellesch M."/>
            <person name="Goldberg J."/>
            <person name="Griggs A."/>
            <person name="Gujja S."/>
            <person name="Heiman D."/>
            <person name="Hepburn T."/>
            <person name="Howarth C."/>
            <person name="Jen D."/>
            <person name="Larson L."/>
            <person name="Lewis B."/>
            <person name="Mehta T."/>
            <person name="Park D."/>
            <person name="Pearson M."/>
            <person name="Roberts A."/>
            <person name="Saif S."/>
            <person name="Shenoy N."/>
            <person name="Sisk P."/>
            <person name="Stolte C."/>
            <person name="Sykes S."/>
            <person name="Thomson T."/>
            <person name="Walk T."/>
            <person name="White J."/>
            <person name="Yandava C."/>
            <person name="Burger G."/>
            <person name="Gray M.W."/>
            <person name="Holland P.W.H."/>
            <person name="King N."/>
            <person name="Lang F.B.F."/>
            <person name="Roger A.J."/>
            <person name="Ruiz-Trillo I."/>
            <person name="Lander E."/>
            <person name="Nusbaum C."/>
        </authorList>
    </citation>
    <scope>NUCLEOTIDE SEQUENCE [LARGE SCALE GENOMIC DNA]</scope>
    <source>
        <strain evidence="5 6">DAOM BR117</strain>
    </source>
</reference>
<evidence type="ECO:0000256" key="2">
    <source>
        <dbReference type="ARBA" id="ARBA00023242"/>
    </source>
</evidence>
<feature type="region of interest" description="Disordered" evidence="4">
    <location>
        <begin position="177"/>
        <end position="205"/>
    </location>
</feature>
<dbReference type="SUPFAM" id="SSF47762">
    <property type="entry name" value="PAH2 domain"/>
    <property type="match status" value="1"/>
</dbReference>
<gene>
    <name evidence="5" type="ORF">SPPG_02810</name>
</gene>
<keyword evidence="6" id="KW-1185">Reference proteome</keyword>
<comment type="subcellular location">
    <subcellularLocation>
        <location evidence="1 3">Nucleus</location>
    </subcellularLocation>
</comment>
<accession>A0A0L0HNE1</accession>
<evidence type="ECO:0000313" key="5">
    <source>
        <dbReference type="EMBL" id="KND02339.1"/>
    </source>
</evidence>
<dbReference type="PROSITE" id="PS51477">
    <property type="entry name" value="PAH"/>
    <property type="match status" value="1"/>
</dbReference>
<evidence type="ECO:0000256" key="4">
    <source>
        <dbReference type="SAM" id="MobiDB-lite"/>
    </source>
</evidence>
<dbReference type="Gene3D" id="1.20.1160.11">
    <property type="entry name" value="Paired amphipathic helix"/>
    <property type="match status" value="1"/>
</dbReference>
<proteinExistence type="predicted"/>
<keyword evidence="2 3" id="KW-0539">Nucleus</keyword>
<protein>
    <recommendedName>
        <fullName evidence="7">Histone deacetylase interacting domain-containing protein</fullName>
    </recommendedName>
</protein>
<dbReference type="GO" id="GO:0005634">
    <property type="term" value="C:nucleus"/>
    <property type="evidence" value="ECO:0007669"/>
    <property type="project" value="UniProtKB-SubCell"/>
</dbReference>
<dbReference type="Pfam" id="PF02671">
    <property type="entry name" value="PAH"/>
    <property type="match status" value="1"/>
</dbReference>
<dbReference type="Proteomes" id="UP000053201">
    <property type="component" value="Unassembled WGS sequence"/>
</dbReference>
<name>A0A0L0HNE1_SPIPD</name>
<dbReference type="GeneID" id="27686370"/>
<evidence type="ECO:0008006" key="7">
    <source>
        <dbReference type="Google" id="ProtNLM"/>
    </source>
</evidence>
<sequence>MPVTEKDNSDVLQAFPRQSDMVNAKEAETFQNNHPVKSEDEGINTQTLKSPTEDIADAQEFFHDVKKTYAHDPSVLEDLLHIFHNYVFKHTAFQTTYSQVVSLLKDNPHLITRFNNFLLVPPNLAAGSITSVYGHDAKVADVQSHDSDAVIDVLGRYNAKTMGENEAPKEVHISEVQGFADRPPPPQAQSTSEFSDEEEENPETQALRALIKSASRSLYFVNVYQYLHEFVCNPYEWPYNTSFREICSDKDNILSMLSPVSYTPALAPRYLKILHDAYVHCQEIFDHWSRAISNNDGYLYCAWAQYIAGYTGMDLDKFLREYSIFDWRVGEHGKQ</sequence>
<dbReference type="InterPro" id="IPR036600">
    <property type="entry name" value="PAH_sf"/>
</dbReference>
<evidence type="ECO:0000256" key="1">
    <source>
        <dbReference type="ARBA" id="ARBA00004123"/>
    </source>
</evidence>
<dbReference type="GO" id="GO:0006355">
    <property type="term" value="P:regulation of DNA-templated transcription"/>
    <property type="evidence" value="ECO:0007669"/>
    <property type="project" value="InterPro"/>
</dbReference>
<organism evidence="5 6">
    <name type="scientific">Spizellomyces punctatus (strain DAOM BR117)</name>
    <dbReference type="NCBI Taxonomy" id="645134"/>
    <lineage>
        <taxon>Eukaryota</taxon>
        <taxon>Fungi</taxon>
        <taxon>Fungi incertae sedis</taxon>
        <taxon>Chytridiomycota</taxon>
        <taxon>Chytridiomycota incertae sedis</taxon>
        <taxon>Chytridiomycetes</taxon>
        <taxon>Spizellomycetales</taxon>
        <taxon>Spizellomycetaceae</taxon>
        <taxon>Spizellomyces</taxon>
    </lineage>
</organism>
<dbReference type="RefSeq" id="XP_016610378.1">
    <property type="nucleotide sequence ID" value="XM_016751096.1"/>
</dbReference>
<dbReference type="VEuPathDB" id="FungiDB:SPPG_02810"/>
<dbReference type="EMBL" id="KQ257453">
    <property type="protein sequence ID" value="KND02339.1"/>
    <property type="molecule type" value="Genomic_DNA"/>
</dbReference>
<dbReference type="InterPro" id="IPR003822">
    <property type="entry name" value="PAH"/>
</dbReference>
<dbReference type="OrthoDB" id="10421632at2759"/>
<evidence type="ECO:0000256" key="3">
    <source>
        <dbReference type="PROSITE-ProRule" id="PRU00810"/>
    </source>
</evidence>
<evidence type="ECO:0000313" key="6">
    <source>
        <dbReference type="Proteomes" id="UP000053201"/>
    </source>
</evidence>
<dbReference type="AlphaFoldDB" id="A0A0L0HNE1"/>
<dbReference type="InParanoid" id="A0A0L0HNE1"/>